<proteinExistence type="predicted"/>
<dbReference type="AlphaFoldDB" id="A0A0L6UX26"/>
<accession>A0A0L6UX26</accession>
<dbReference type="EMBL" id="LAVV01008346">
    <property type="protein sequence ID" value="KNZ53059.1"/>
    <property type="molecule type" value="Genomic_DNA"/>
</dbReference>
<reference evidence="1 2" key="1">
    <citation type="submission" date="2015-08" db="EMBL/GenBank/DDBJ databases">
        <title>Next Generation Sequencing and Analysis of the Genome of Puccinia sorghi L Schw, the Causal Agent of Maize Common Rust.</title>
        <authorList>
            <person name="Rochi L."/>
            <person name="Burguener G."/>
            <person name="Darino M."/>
            <person name="Turjanski A."/>
            <person name="Kreff E."/>
            <person name="Dieguez M.J."/>
            <person name="Sacco F."/>
        </authorList>
    </citation>
    <scope>NUCLEOTIDE SEQUENCE [LARGE SCALE GENOMIC DNA]</scope>
    <source>
        <strain evidence="1 2">RO10H11247</strain>
    </source>
</reference>
<protein>
    <submittedName>
        <fullName evidence="1">Putative signal peptide protein</fullName>
    </submittedName>
</protein>
<organism evidence="1 2">
    <name type="scientific">Puccinia sorghi</name>
    <dbReference type="NCBI Taxonomy" id="27349"/>
    <lineage>
        <taxon>Eukaryota</taxon>
        <taxon>Fungi</taxon>
        <taxon>Dikarya</taxon>
        <taxon>Basidiomycota</taxon>
        <taxon>Pucciniomycotina</taxon>
        <taxon>Pucciniomycetes</taxon>
        <taxon>Pucciniales</taxon>
        <taxon>Pucciniaceae</taxon>
        <taxon>Puccinia</taxon>
    </lineage>
</organism>
<name>A0A0L6UX26_9BASI</name>
<evidence type="ECO:0000313" key="2">
    <source>
        <dbReference type="Proteomes" id="UP000037035"/>
    </source>
</evidence>
<dbReference type="VEuPathDB" id="FungiDB:VP01_335g18"/>
<keyword evidence="2" id="KW-1185">Reference proteome</keyword>
<gene>
    <name evidence="1" type="ORF">VP01_335g18</name>
</gene>
<sequence length="48" mass="5322">MFLFFISFGPLSTPFSEPVVCVALLSGHSVCRKKIWHATPTRTGGLER</sequence>
<dbReference type="Proteomes" id="UP000037035">
    <property type="component" value="Unassembled WGS sequence"/>
</dbReference>
<comment type="caution">
    <text evidence="1">The sequence shown here is derived from an EMBL/GenBank/DDBJ whole genome shotgun (WGS) entry which is preliminary data.</text>
</comment>
<evidence type="ECO:0000313" key="1">
    <source>
        <dbReference type="EMBL" id="KNZ53059.1"/>
    </source>
</evidence>